<dbReference type="InParanoid" id="A0A2K3E0V6"/>
<keyword evidence="4" id="KW-1185">Reference proteome</keyword>
<dbReference type="Proteomes" id="UP000006906">
    <property type="component" value="Chromosome 2"/>
</dbReference>
<dbReference type="ExpressionAtlas" id="A0A2K3E0V6">
    <property type="expression patterns" value="baseline"/>
</dbReference>
<evidence type="ECO:0000256" key="1">
    <source>
        <dbReference type="SAM" id="Coils"/>
    </source>
</evidence>
<evidence type="ECO:0000313" key="3">
    <source>
        <dbReference type="EMBL" id="PNW86440.1"/>
    </source>
</evidence>
<feature type="coiled-coil region" evidence="1">
    <location>
        <begin position="11"/>
        <end position="65"/>
    </location>
</feature>
<reference evidence="3 4" key="1">
    <citation type="journal article" date="2007" name="Science">
        <title>The Chlamydomonas genome reveals the evolution of key animal and plant functions.</title>
        <authorList>
            <person name="Merchant S.S."/>
            <person name="Prochnik S.E."/>
            <person name="Vallon O."/>
            <person name="Harris E.H."/>
            <person name="Karpowicz S.J."/>
            <person name="Witman G.B."/>
            <person name="Terry A."/>
            <person name="Salamov A."/>
            <person name="Fritz-Laylin L.K."/>
            <person name="Marechal-Drouard L."/>
            <person name="Marshall W.F."/>
            <person name="Qu L.H."/>
            <person name="Nelson D.R."/>
            <person name="Sanderfoot A.A."/>
            <person name="Spalding M.H."/>
            <person name="Kapitonov V.V."/>
            <person name="Ren Q."/>
            <person name="Ferris P."/>
            <person name="Lindquist E."/>
            <person name="Shapiro H."/>
            <person name="Lucas S.M."/>
            <person name="Grimwood J."/>
            <person name="Schmutz J."/>
            <person name="Cardol P."/>
            <person name="Cerutti H."/>
            <person name="Chanfreau G."/>
            <person name="Chen C.L."/>
            <person name="Cognat V."/>
            <person name="Croft M.T."/>
            <person name="Dent R."/>
            <person name="Dutcher S."/>
            <person name="Fernandez E."/>
            <person name="Fukuzawa H."/>
            <person name="Gonzalez-Ballester D."/>
            <person name="Gonzalez-Halphen D."/>
            <person name="Hallmann A."/>
            <person name="Hanikenne M."/>
            <person name="Hippler M."/>
            <person name="Inwood W."/>
            <person name="Jabbari K."/>
            <person name="Kalanon M."/>
            <person name="Kuras R."/>
            <person name="Lefebvre P.A."/>
            <person name="Lemaire S.D."/>
            <person name="Lobanov A.V."/>
            <person name="Lohr M."/>
            <person name="Manuell A."/>
            <person name="Meier I."/>
            <person name="Mets L."/>
            <person name="Mittag M."/>
            <person name="Mittelmeier T."/>
            <person name="Moroney J.V."/>
            <person name="Moseley J."/>
            <person name="Napoli C."/>
            <person name="Nedelcu A.M."/>
            <person name="Niyogi K."/>
            <person name="Novoselov S.V."/>
            <person name="Paulsen I.T."/>
            <person name="Pazour G."/>
            <person name="Purton S."/>
            <person name="Ral J.P."/>
            <person name="Riano-Pachon D.M."/>
            <person name="Riekhof W."/>
            <person name="Rymarquis L."/>
            <person name="Schroda M."/>
            <person name="Stern D."/>
            <person name="Umen J."/>
            <person name="Willows R."/>
            <person name="Wilson N."/>
            <person name="Zimmer S.L."/>
            <person name="Allmer J."/>
            <person name="Balk J."/>
            <person name="Bisova K."/>
            <person name="Chen C.J."/>
            <person name="Elias M."/>
            <person name="Gendler K."/>
            <person name="Hauser C."/>
            <person name="Lamb M.R."/>
            <person name="Ledford H."/>
            <person name="Long J.C."/>
            <person name="Minagawa J."/>
            <person name="Page M.D."/>
            <person name="Pan J."/>
            <person name="Pootakham W."/>
            <person name="Roje S."/>
            <person name="Rose A."/>
            <person name="Stahlberg E."/>
            <person name="Terauchi A.M."/>
            <person name="Yang P."/>
            <person name="Ball S."/>
            <person name="Bowler C."/>
            <person name="Dieckmann C.L."/>
            <person name="Gladyshev V.N."/>
            <person name="Green P."/>
            <person name="Jorgensen R."/>
            <person name="Mayfield S."/>
            <person name="Mueller-Roeber B."/>
            <person name="Rajamani S."/>
            <person name="Sayre R.T."/>
            <person name="Brokstein P."/>
            <person name="Dubchak I."/>
            <person name="Goodstein D."/>
            <person name="Hornick L."/>
            <person name="Huang Y.W."/>
            <person name="Jhaveri J."/>
            <person name="Luo Y."/>
            <person name="Martinez D."/>
            <person name="Ngau W.C."/>
            <person name="Otillar B."/>
            <person name="Poliakov A."/>
            <person name="Porter A."/>
            <person name="Szajkowski L."/>
            <person name="Werner G."/>
            <person name="Zhou K."/>
            <person name="Grigoriev I.V."/>
            <person name="Rokhsar D.S."/>
            <person name="Grossman A.R."/>
        </authorList>
    </citation>
    <scope>NUCLEOTIDE SEQUENCE [LARGE SCALE GENOMIC DNA]</scope>
    <source>
        <strain evidence="4">CC-503</strain>
    </source>
</reference>
<proteinExistence type="predicted"/>
<name>A0A2K3E0V6_CHLRE</name>
<keyword evidence="1" id="KW-0175">Coiled coil</keyword>
<feature type="compositionally biased region" description="Gly residues" evidence="2">
    <location>
        <begin position="211"/>
        <end position="245"/>
    </location>
</feature>
<accession>A0A2K3E0V6</accession>
<dbReference type="EMBL" id="CM008963">
    <property type="protein sequence ID" value="PNW86440.1"/>
    <property type="molecule type" value="Genomic_DNA"/>
</dbReference>
<sequence>MADLAYLRTRLEVVDKEIKDTQTALKTTERELLERPQDDVLLAQRDRLVNDLQRLYARQKNLEDSLTASLPAATALAPGLGSADGAGTASAANQGAVPLLGTGGPAAGAPAPGLKDRFLRLGVAFMHVIVVYLMVPPLKQAWFQPSSTLSAYAKVVEGLHKSLQNWRSESASLLAAPIIFVLGRDVNSATNIRHALVEMLLGHKRPVSLQTGGGSGGGGGGGSGGGGSGSGGGACAHLGSGGGGKGHVEAESAAPPKKWRKRAG</sequence>
<evidence type="ECO:0000256" key="2">
    <source>
        <dbReference type="SAM" id="MobiDB-lite"/>
    </source>
</evidence>
<dbReference type="AlphaFoldDB" id="A0A2K3E0V6"/>
<dbReference type="Gramene" id="PNW86440">
    <property type="protein sequence ID" value="PNW86440"/>
    <property type="gene ID" value="CHLRE_02g086456v5"/>
</dbReference>
<dbReference type="RefSeq" id="XP_042926977.1">
    <property type="nucleotide sequence ID" value="XM_043059342.1"/>
</dbReference>
<dbReference type="GeneID" id="5727400"/>
<protein>
    <submittedName>
        <fullName evidence="3">Uncharacterized protein</fullName>
    </submittedName>
</protein>
<gene>
    <name evidence="3" type="ORF">CHLRE_02g086456v5</name>
</gene>
<evidence type="ECO:0000313" key="4">
    <source>
        <dbReference type="Proteomes" id="UP000006906"/>
    </source>
</evidence>
<organism evidence="3 4">
    <name type="scientific">Chlamydomonas reinhardtii</name>
    <name type="common">Chlamydomonas smithii</name>
    <dbReference type="NCBI Taxonomy" id="3055"/>
    <lineage>
        <taxon>Eukaryota</taxon>
        <taxon>Viridiplantae</taxon>
        <taxon>Chlorophyta</taxon>
        <taxon>core chlorophytes</taxon>
        <taxon>Chlorophyceae</taxon>
        <taxon>CS clade</taxon>
        <taxon>Chlamydomonadales</taxon>
        <taxon>Chlamydomonadaceae</taxon>
        <taxon>Chlamydomonas</taxon>
    </lineage>
</organism>
<feature type="region of interest" description="Disordered" evidence="2">
    <location>
        <begin position="208"/>
        <end position="264"/>
    </location>
</feature>